<dbReference type="GO" id="GO:0046906">
    <property type="term" value="F:tetrapyrrole binding"/>
    <property type="evidence" value="ECO:0007669"/>
    <property type="project" value="TreeGrafter"/>
</dbReference>
<dbReference type="AlphaFoldDB" id="A0A8X8W3B0"/>
<evidence type="ECO:0000313" key="4">
    <source>
        <dbReference type="Proteomes" id="UP000298416"/>
    </source>
</evidence>
<dbReference type="Gene3D" id="1.10.10.1770">
    <property type="entry name" value="Gun4-like"/>
    <property type="match status" value="1"/>
</dbReference>
<dbReference type="InterPro" id="IPR037215">
    <property type="entry name" value="GUN4-like_sf"/>
</dbReference>
<reference evidence="3" key="2">
    <citation type="submission" date="2020-08" db="EMBL/GenBank/DDBJ databases">
        <title>Plant Genome Project.</title>
        <authorList>
            <person name="Zhang R.-G."/>
        </authorList>
    </citation>
    <scope>NUCLEOTIDE SEQUENCE</scope>
    <source>
        <strain evidence="3">Huo1</strain>
        <tissue evidence="3">Leaf</tissue>
    </source>
</reference>
<proteinExistence type="predicted"/>
<dbReference type="InterPro" id="IPR008629">
    <property type="entry name" value="GUN4-like"/>
</dbReference>
<evidence type="ECO:0000313" key="3">
    <source>
        <dbReference type="EMBL" id="KAG6387250.1"/>
    </source>
</evidence>
<sequence>MPKFSWLRRSWRAWKRTTSLWRLFLYNVSIFNNVLLFRFLALINIRLCLLMVSHLKGYYRLSHEAGEETHRLIIALAGDADVKRDYVFFSEVEFIPAEALREIDAMWRQHSDEKFGYNMQRRIWNKLNGDFTAFFIKVGWMRKLESSDVEQ</sequence>
<protein>
    <recommendedName>
        <fullName evidence="2">GUN4-like domain-containing protein</fullName>
    </recommendedName>
</protein>
<feature type="transmembrane region" description="Helical" evidence="1">
    <location>
        <begin position="20"/>
        <end position="43"/>
    </location>
</feature>
<reference evidence="3" key="1">
    <citation type="submission" date="2018-01" db="EMBL/GenBank/DDBJ databases">
        <authorList>
            <person name="Mao J.F."/>
        </authorList>
    </citation>
    <scope>NUCLEOTIDE SEQUENCE</scope>
    <source>
        <strain evidence="3">Huo1</strain>
        <tissue evidence="3">Leaf</tissue>
    </source>
</reference>
<gene>
    <name evidence="3" type="ORF">SASPL_152437</name>
</gene>
<keyword evidence="1" id="KW-1133">Transmembrane helix</keyword>
<evidence type="ECO:0000259" key="2">
    <source>
        <dbReference type="Pfam" id="PF05419"/>
    </source>
</evidence>
<comment type="caution">
    <text evidence="3">The sequence shown here is derived from an EMBL/GenBank/DDBJ whole genome shotgun (WGS) entry which is preliminary data.</text>
</comment>
<keyword evidence="1" id="KW-0812">Transmembrane</keyword>
<dbReference type="Proteomes" id="UP000298416">
    <property type="component" value="Unassembled WGS sequence"/>
</dbReference>
<accession>A0A8X8W3B0</accession>
<feature type="domain" description="GUN4-like" evidence="2">
    <location>
        <begin position="63"/>
        <end position="143"/>
    </location>
</feature>
<dbReference type="SUPFAM" id="SSF140869">
    <property type="entry name" value="GUN4-like"/>
    <property type="match status" value="1"/>
</dbReference>
<name>A0A8X8W3B0_SALSN</name>
<dbReference type="PANTHER" id="PTHR34800">
    <property type="entry name" value="TETRAPYRROLE-BINDING PROTEIN, CHLOROPLASTIC"/>
    <property type="match status" value="1"/>
</dbReference>
<dbReference type="GO" id="GO:0009507">
    <property type="term" value="C:chloroplast"/>
    <property type="evidence" value="ECO:0007669"/>
    <property type="project" value="TreeGrafter"/>
</dbReference>
<dbReference type="Pfam" id="PF05419">
    <property type="entry name" value="GUN4"/>
    <property type="match status" value="1"/>
</dbReference>
<dbReference type="GO" id="GO:0010019">
    <property type="term" value="P:chloroplast-nucleus signaling pathway"/>
    <property type="evidence" value="ECO:0007669"/>
    <property type="project" value="TreeGrafter"/>
</dbReference>
<dbReference type="EMBL" id="PNBA02000021">
    <property type="protein sequence ID" value="KAG6387250.1"/>
    <property type="molecule type" value="Genomic_DNA"/>
</dbReference>
<dbReference type="PANTHER" id="PTHR34800:SF1">
    <property type="entry name" value="TETRAPYRROLE-BINDING PROTEIN, CHLOROPLASTIC"/>
    <property type="match status" value="1"/>
</dbReference>
<keyword evidence="4" id="KW-1185">Reference proteome</keyword>
<keyword evidence="1" id="KW-0472">Membrane</keyword>
<organism evidence="3">
    <name type="scientific">Salvia splendens</name>
    <name type="common">Scarlet sage</name>
    <dbReference type="NCBI Taxonomy" id="180675"/>
    <lineage>
        <taxon>Eukaryota</taxon>
        <taxon>Viridiplantae</taxon>
        <taxon>Streptophyta</taxon>
        <taxon>Embryophyta</taxon>
        <taxon>Tracheophyta</taxon>
        <taxon>Spermatophyta</taxon>
        <taxon>Magnoliopsida</taxon>
        <taxon>eudicotyledons</taxon>
        <taxon>Gunneridae</taxon>
        <taxon>Pentapetalae</taxon>
        <taxon>asterids</taxon>
        <taxon>lamiids</taxon>
        <taxon>Lamiales</taxon>
        <taxon>Lamiaceae</taxon>
        <taxon>Nepetoideae</taxon>
        <taxon>Mentheae</taxon>
        <taxon>Salviinae</taxon>
        <taxon>Salvia</taxon>
        <taxon>Salvia subgen. Calosphace</taxon>
        <taxon>core Calosphace</taxon>
    </lineage>
</organism>
<evidence type="ECO:0000256" key="1">
    <source>
        <dbReference type="SAM" id="Phobius"/>
    </source>
</evidence>
<dbReference type="Gene3D" id="1.25.40.620">
    <property type="match status" value="1"/>
</dbReference>